<dbReference type="InterPro" id="IPR012347">
    <property type="entry name" value="Ferritin-like"/>
</dbReference>
<dbReference type="PANTHER" id="PTHR42932:SF3">
    <property type="entry name" value="DNA PROTECTION DURING STARVATION PROTEIN"/>
    <property type="match status" value="1"/>
</dbReference>
<dbReference type="InterPro" id="IPR008331">
    <property type="entry name" value="Ferritin_DPS_dom"/>
</dbReference>
<dbReference type="PROSITE" id="PS00818">
    <property type="entry name" value="DPS_1"/>
    <property type="match status" value="1"/>
</dbReference>
<protein>
    <submittedName>
        <fullName evidence="5">DNA starvation/stationary phase protection protein Dps</fullName>
    </submittedName>
</protein>
<evidence type="ECO:0000256" key="3">
    <source>
        <dbReference type="SAM" id="MobiDB-lite"/>
    </source>
</evidence>
<evidence type="ECO:0000313" key="6">
    <source>
        <dbReference type="Proteomes" id="UP001597119"/>
    </source>
</evidence>
<evidence type="ECO:0000256" key="2">
    <source>
        <dbReference type="RuleBase" id="RU003875"/>
    </source>
</evidence>
<proteinExistence type="inferred from homology"/>
<dbReference type="Gene3D" id="1.20.1260.10">
    <property type="match status" value="1"/>
</dbReference>
<accession>A0ABD6CF96</accession>
<name>A0ABD6CF96_9EURY</name>
<dbReference type="InterPro" id="IPR023188">
    <property type="entry name" value="DPS_DNA-bd_CS"/>
</dbReference>
<dbReference type="RefSeq" id="WP_379814693.1">
    <property type="nucleotide sequence ID" value="NZ_JBHUDJ010000011.1"/>
</dbReference>
<comment type="caution">
    <text evidence="5">The sequence shown here is derived from an EMBL/GenBank/DDBJ whole genome shotgun (WGS) entry which is preliminary data.</text>
</comment>
<feature type="compositionally biased region" description="Low complexity" evidence="3">
    <location>
        <begin position="7"/>
        <end position="38"/>
    </location>
</feature>
<dbReference type="EMBL" id="JBHUDJ010000011">
    <property type="protein sequence ID" value="MFD1588361.1"/>
    <property type="molecule type" value="Genomic_DNA"/>
</dbReference>
<dbReference type="InterPro" id="IPR002177">
    <property type="entry name" value="DPS_DNA-bd"/>
</dbReference>
<dbReference type="SUPFAM" id="SSF47240">
    <property type="entry name" value="Ferritin-like"/>
    <property type="match status" value="1"/>
</dbReference>
<gene>
    <name evidence="5" type="primary">dps</name>
    <name evidence="5" type="synonym">pexB</name>
    <name evidence="5" type="ORF">ACFR9U_15370</name>
</gene>
<dbReference type="PROSITE" id="PS00819">
    <property type="entry name" value="DPS_2"/>
    <property type="match status" value="1"/>
</dbReference>
<dbReference type="PRINTS" id="PR01346">
    <property type="entry name" value="HELNAPAPROT"/>
</dbReference>
<dbReference type="NCBIfam" id="NF006975">
    <property type="entry name" value="PRK09448.1"/>
    <property type="match status" value="1"/>
</dbReference>
<dbReference type="InterPro" id="IPR009078">
    <property type="entry name" value="Ferritin-like_SF"/>
</dbReference>
<keyword evidence="6" id="KW-1185">Reference proteome</keyword>
<dbReference type="CDD" id="cd01043">
    <property type="entry name" value="DPS"/>
    <property type="match status" value="1"/>
</dbReference>
<feature type="region of interest" description="Disordered" evidence="3">
    <location>
        <begin position="1"/>
        <end position="38"/>
    </location>
</feature>
<dbReference type="Proteomes" id="UP001597119">
    <property type="component" value="Unassembled WGS sequence"/>
</dbReference>
<reference evidence="5 6" key="1">
    <citation type="journal article" date="2019" name="Int. J. Syst. Evol. Microbiol.">
        <title>The Global Catalogue of Microorganisms (GCM) 10K type strain sequencing project: providing services to taxonomists for standard genome sequencing and annotation.</title>
        <authorList>
            <consortium name="The Broad Institute Genomics Platform"/>
            <consortium name="The Broad Institute Genome Sequencing Center for Infectious Disease"/>
            <person name="Wu L."/>
            <person name="Ma J."/>
        </authorList>
    </citation>
    <scope>NUCLEOTIDE SEQUENCE [LARGE SCALE GENOMIC DNA]</scope>
    <source>
        <strain evidence="5 6">CGMCC 1.12125</strain>
    </source>
</reference>
<feature type="region of interest" description="Disordered" evidence="3">
    <location>
        <begin position="191"/>
        <end position="213"/>
    </location>
</feature>
<evidence type="ECO:0000313" key="5">
    <source>
        <dbReference type="EMBL" id="MFD1588361.1"/>
    </source>
</evidence>
<dbReference type="AlphaFoldDB" id="A0ABD6CF96"/>
<evidence type="ECO:0000259" key="4">
    <source>
        <dbReference type="Pfam" id="PF00210"/>
    </source>
</evidence>
<sequence>MSQMYNQNQSQQQQPRQTGATQQQTTAQGGQPAAQQFPTRSYLSQNVRTASIQRLNRCLADSIVLQSQAKYAHWNVKGLHFFPLHELFDEIAEEFEDHIDEIAERITSLGGQAIGSTYTAASTSNIPPLSTSAVTGVEFIEMLADRIAMHDANLSQDIQAATQSGDVDTADLLNEISREVGEKRWFLEAHLQGPTVQNEPVQGRSQTTQTSQR</sequence>
<dbReference type="Pfam" id="PF00210">
    <property type="entry name" value="Ferritin"/>
    <property type="match status" value="1"/>
</dbReference>
<feature type="compositionally biased region" description="Low complexity" evidence="3">
    <location>
        <begin position="204"/>
        <end position="213"/>
    </location>
</feature>
<comment type="similarity">
    <text evidence="1 2">Belongs to the Dps family.</text>
</comment>
<dbReference type="PANTHER" id="PTHR42932">
    <property type="entry name" value="GENERAL STRESS PROTEIN 20U"/>
    <property type="match status" value="1"/>
</dbReference>
<feature type="domain" description="Ferritin/DPS" evidence="4">
    <location>
        <begin position="53"/>
        <end position="192"/>
    </location>
</feature>
<organism evidence="5 6">
    <name type="scientific">Halorientalis brevis</name>
    <dbReference type="NCBI Taxonomy" id="1126241"/>
    <lineage>
        <taxon>Archaea</taxon>
        <taxon>Methanobacteriati</taxon>
        <taxon>Methanobacteriota</taxon>
        <taxon>Stenosarchaea group</taxon>
        <taxon>Halobacteria</taxon>
        <taxon>Halobacteriales</taxon>
        <taxon>Haloarculaceae</taxon>
        <taxon>Halorientalis</taxon>
    </lineage>
</organism>
<evidence type="ECO:0000256" key="1">
    <source>
        <dbReference type="ARBA" id="ARBA00009497"/>
    </source>
</evidence>